<dbReference type="Proteomes" id="UP001284601">
    <property type="component" value="Unassembled WGS sequence"/>
</dbReference>
<protein>
    <recommendedName>
        <fullName evidence="3">DUF4258 domain-containing protein</fullName>
    </recommendedName>
</protein>
<reference evidence="1 2" key="2">
    <citation type="submission" date="2023-10" db="EMBL/GenBank/DDBJ databases">
        <authorList>
            <person name="Han X.F."/>
        </authorList>
    </citation>
    <scope>NUCLEOTIDE SEQUENCE [LARGE SCALE GENOMIC DNA]</scope>
    <source>
        <strain evidence="1 2">KCTC 39840</strain>
    </source>
</reference>
<dbReference type="EMBL" id="JAWSTH010000047">
    <property type="protein sequence ID" value="MDW5596099.1"/>
    <property type="molecule type" value="Genomic_DNA"/>
</dbReference>
<evidence type="ECO:0000313" key="2">
    <source>
        <dbReference type="Proteomes" id="UP001284601"/>
    </source>
</evidence>
<evidence type="ECO:0000313" key="1">
    <source>
        <dbReference type="EMBL" id="MDW5596099.1"/>
    </source>
</evidence>
<proteinExistence type="predicted"/>
<gene>
    <name evidence="1" type="ORF">R7226_17260</name>
</gene>
<name>A0ABU4HTI9_9ACTN</name>
<organism evidence="1 2">
    <name type="scientific">Conexibacter stalactiti</name>
    <dbReference type="NCBI Taxonomy" id="1940611"/>
    <lineage>
        <taxon>Bacteria</taxon>
        <taxon>Bacillati</taxon>
        <taxon>Actinomycetota</taxon>
        <taxon>Thermoleophilia</taxon>
        <taxon>Solirubrobacterales</taxon>
        <taxon>Conexibacteraceae</taxon>
        <taxon>Conexibacter</taxon>
    </lineage>
</organism>
<dbReference type="RefSeq" id="WP_318598477.1">
    <property type="nucleotide sequence ID" value="NZ_JAWSTH010000047.1"/>
</dbReference>
<sequence>MGPPSIVELLANPVAIAKLGARGISLAEARQLPRNAYVVVRNPTGSNVTERRLLVGRTDGGRALTLVIERTLNDDAWMIVTGWRSTIRERRLNWRRS</sequence>
<keyword evidence="2" id="KW-1185">Reference proteome</keyword>
<reference evidence="2" key="1">
    <citation type="submission" date="2023-07" db="EMBL/GenBank/DDBJ databases">
        <title>Conexibacter stalactiti sp. nov., isolated from stalactites in a lava cave and emended description of the genus Conexibacter.</title>
        <authorList>
            <person name="Lee S.D."/>
        </authorList>
    </citation>
    <scope>NUCLEOTIDE SEQUENCE [LARGE SCALE GENOMIC DNA]</scope>
    <source>
        <strain evidence="2">KCTC 39840</strain>
    </source>
</reference>
<comment type="caution">
    <text evidence="1">The sequence shown here is derived from an EMBL/GenBank/DDBJ whole genome shotgun (WGS) entry which is preliminary data.</text>
</comment>
<accession>A0ABU4HTI9</accession>
<evidence type="ECO:0008006" key="3">
    <source>
        <dbReference type="Google" id="ProtNLM"/>
    </source>
</evidence>